<dbReference type="KEGG" id="blep:AL038_13040"/>
<gene>
    <name evidence="1" type="ORF">BLE401_11230</name>
</gene>
<dbReference type="Gene3D" id="3.40.50.300">
    <property type="entry name" value="P-loop containing nucleotide triphosphate hydrolases"/>
    <property type="match status" value="1"/>
</dbReference>
<evidence type="ECO:0000313" key="1">
    <source>
        <dbReference type="EMBL" id="AUI69214.1"/>
    </source>
</evidence>
<dbReference type="RefSeq" id="WP_062153487.1">
    <property type="nucleotide sequence ID" value="NZ_CP012373.2"/>
</dbReference>
<evidence type="ECO:0008006" key="3">
    <source>
        <dbReference type="Google" id="ProtNLM"/>
    </source>
</evidence>
<name>A0A2N9YFF9_9GAMM</name>
<accession>A0A2N9YFF9</accession>
<dbReference type="SUPFAM" id="SSF52540">
    <property type="entry name" value="P-loop containing nucleoside triphosphate hydrolases"/>
    <property type="match status" value="1"/>
</dbReference>
<dbReference type="Proteomes" id="UP000234271">
    <property type="component" value="Chromosome"/>
</dbReference>
<reference evidence="2" key="1">
    <citation type="submission" date="2016-12" db="EMBL/GenBank/DDBJ databases">
        <title>Complete Genome Sequence of Beggiatoa leptomitiformis D-401.</title>
        <authorList>
            <person name="Fomenkov A."/>
            <person name="Vincze T."/>
            <person name="Grabovich M."/>
            <person name="Anton B.P."/>
            <person name="Dubinina G."/>
            <person name="Orlova M."/>
            <person name="Belousova E."/>
            <person name="Roberts R.J."/>
        </authorList>
    </citation>
    <scope>NUCLEOTIDE SEQUENCE [LARGE SCALE GENOMIC DNA]</scope>
    <source>
        <strain evidence="2">D-401</strain>
    </source>
</reference>
<dbReference type="EMBL" id="CP018889">
    <property type="protein sequence ID" value="AUI69214.1"/>
    <property type="molecule type" value="Genomic_DNA"/>
</dbReference>
<dbReference type="AlphaFoldDB" id="A0A2N9YFF9"/>
<protein>
    <recommendedName>
        <fullName evidence="3">Dynamin family protein</fullName>
    </recommendedName>
</protein>
<dbReference type="InterPro" id="IPR027417">
    <property type="entry name" value="P-loop_NTPase"/>
</dbReference>
<sequence>MSIQDKQREFTVSLQSLVKYIQNRLDEIESNFEKAKLKEPACQEVYSQTWKPRLKKLRDKAEQLQRLTAIRPSLCVMGKQNQGKTSLLQSWLGNAIGGIQEMSYLPVGDSDTTACLVRLTKGSSFPDEPSTHYLHVELFPTDFEPTIQRPTLRLQKKTIRLLRTVDEPIRIDKPFHVCRFPVLPEDDDFYLEEHNHLSYKISETGNIQLSDIQWHIKQVTIPVALPAQKLSIAEQTIDTLDIIDAPGADSMNLVGNYSEWKKTKNTAVFTSATHEIDVLLIVCSSDPAAMAIGGQFQDTVWSPWQKRCQGQGNGRLLLSFTHAAVLFKKISNTLKKEDTEREIAKNPNQSKEYVKNYAETNFYSTIFKNVISPLMSAERDEQPLISTDLATWPPIFFFERHEEDLEQFDIQADCAEQVSSQLCQRLEEYGDAAHEDSTLPWGERCVLRLVKDWSDCNVIDPSERRCIQKWLIHVLVALLDPNNRGFKLFTKTITNYATVGPIANNHCSERKRHADDLCRQFDDFLSEINQPQNRINAINELNTVKEFLKSIWVVKDGLLGIQPFRLGNVCRSRIASVEETIKNPLSTQPSFEYNDIIQDVVDDAVDQLKAITSTTADVKDKLKRALKECLIEDYALVMFKKHNEYIIKTKVERLKRLQSICLERLVRVMAYLVDADKNALEQVAKFCYGEDKYTNILISTVLNAGAGHKQTADKEQFERVATATDSLLAEIKQANFKSSYE</sequence>
<keyword evidence="2" id="KW-1185">Reference proteome</keyword>
<proteinExistence type="predicted"/>
<dbReference type="STRING" id="288004.AL038_13040"/>
<evidence type="ECO:0000313" key="2">
    <source>
        <dbReference type="Proteomes" id="UP000234271"/>
    </source>
</evidence>
<organism evidence="1 2">
    <name type="scientific">Beggiatoa leptomitoformis</name>
    <dbReference type="NCBI Taxonomy" id="288004"/>
    <lineage>
        <taxon>Bacteria</taxon>
        <taxon>Pseudomonadati</taxon>
        <taxon>Pseudomonadota</taxon>
        <taxon>Gammaproteobacteria</taxon>
        <taxon>Thiotrichales</taxon>
        <taxon>Thiotrichaceae</taxon>
        <taxon>Beggiatoa</taxon>
    </lineage>
</organism>